<sequence>MRLKVDHCCRNGKRMNVFSRARDRDVSPNRLAAQLAIIRDTWPRSQRNSISQF</sequence>
<reference evidence="1 2" key="3">
    <citation type="journal article" date="2010" name="BMC Genomics">
        <title>Transcriptome sequencing and comparative analysis of cucumber flowers with different sex types.</title>
        <authorList>
            <person name="Guo S."/>
            <person name="Zheng Y."/>
            <person name="Joung J.G."/>
            <person name="Liu S."/>
            <person name="Zhang Z."/>
            <person name="Crasta O.R."/>
            <person name="Sobral B.W."/>
            <person name="Xu Y."/>
            <person name="Huang S."/>
            <person name="Fei Z."/>
        </authorList>
    </citation>
    <scope>NUCLEOTIDE SEQUENCE [LARGE SCALE GENOMIC DNA]</scope>
    <source>
        <strain evidence="2">cv. 9930</strain>
    </source>
</reference>
<reference evidence="1 2" key="2">
    <citation type="journal article" date="2009" name="PLoS ONE">
        <title>An integrated genetic and cytogenetic map of the cucumber genome.</title>
        <authorList>
            <person name="Ren Y."/>
            <person name="Zhang Z."/>
            <person name="Liu J."/>
            <person name="Staub J.E."/>
            <person name="Han Y."/>
            <person name="Cheng Z."/>
            <person name="Li X."/>
            <person name="Lu J."/>
            <person name="Miao H."/>
            <person name="Kang H."/>
            <person name="Xie B."/>
            <person name="Gu X."/>
            <person name="Wang X."/>
            <person name="Du Y."/>
            <person name="Jin W."/>
            <person name="Huang S."/>
        </authorList>
    </citation>
    <scope>NUCLEOTIDE SEQUENCE [LARGE SCALE GENOMIC DNA]</scope>
    <source>
        <strain evidence="2">cv. 9930</strain>
    </source>
</reference>
<keyword evidence="2" id="KW-1185">Reference proteome</keyword>
<gene>
    <name evidence="1" type="ORF">Csa_7G239040</name>
</gene>
<accession>A0A0A0K914</accession>
<reference evidence="1 2" key="1">
    <citation type="journal article" date="2009" name="Nat. Genet.">
        <title>The genome of the cucumber, Cucumis sativus L.</title>
        <authorList>
            <person name="Huang S."/>
            <person name="Li R."/>
            <person name="Zhang Z."/>
            <person name="Li L."/>
            <person name="Gu X."/>
            <person name="Fan W."/>
            <person name="Lucas W.J."/>
            <person name="Wang X."/>
            <person name="Xie B."/>
            <person name="Ni P."/>
            <person name="Ren Y."/>
            <person name="Zhu H."/>
            <person name="Li J."/>
            <person name="Lin K."/>
            <person name="Jin W."/>
            <person name="Fei Z."/>
            <person name="Li G."/>
            <person name="Staub J."/>
            <person name="Kilian A."/>
            <person name="van der Vossen E.A."/>
            <person name="Wu Y."/>
            <person name="Guo J."/>
            <person name="He J."/>
            <person name="Jia Z."/>
            <person name="Ren Y."/>
            <person name="Tian G."/>
            <person name="Lu Y."/>
            <person name="Ruan J."/>
            <person name="Qian W."/>
            <person name="Wang M."/>
            <person name="Huang Q."/>
            <person name="Li B."/>
            <person name="Xuan Z."/>
            <person name="Cao J."/>
            <person name="Asan"/>
            <person name="Wu Z."/>
            <person name="Zhang J."/>
            <person name="Cai Q."/>
            <person name="Bai Y."/>
            <person name="Zhao B."/>
            <person name="Han Y."/>
            <person name="Li Y."/>
            <person name="Li X."/>
            <person name="Wang S."/>
            <person name="Shi Q."/>
            <person name="Liu S."/>
            <person name="Cho W.K."/>
            <person name="Kim J.Y."/>
            <person name="Xu Y."/>
            <person name="Heller-Uszynska K."/>
            <person name="Miao H."/>
            <person name="Cheng Z."/>
            <person name="Zhang S."/>
            <person name="Wu J."/>
            <person name="Yang Y."/>
            <person name="Kang H."/>
            <person name="Li M."/>
            <person name="Liang H."/>
            <person name="Ren X."/>
            <person name="Shi Z."/>
            <person name="Wen M."/>
            <person name="Jian M."/>
            <person name="Yang H."/>
            <person name="Zhang G."/>
            <person name="Yang Z."/>
            <person name="Chen R."/>
            <person name="Liu S."/>
            <person name="Li J."/>
            <person name="Ma L."/>
            <person name="Liu H."/>
            <person name="Zhou Y."/>
            <person name="Zhao J."/>
            <person name="Fang X."/>
            <person name="Li G."/>
            <person name="Fang L."/>
            <person name="Li Y."/>
            <person name="Liu D."/>
            <person name="Zheng H."/>
            <person name="Zhang Y."/>
            <person name="Qin N."/>
            <person name="Li Z."/>
            <person name="Yang G."/>
            <person name="Yang S."/>
            <person name="Bolund L."/>
            <person name="Kristiansen K."/>
            <person name="Zheng H."/>
            <person name="Li S."/>
            <person name="Zhang X."/>
            <person name="Yang H."/>
            <person name="Wang J."/>
            <person name="Sun R."/>
            <person name="Zhang B."/>
            <person name="Jiang S."/>
            <person name="Wang J."/>
            <person name="Du Y."/>
            <person name="Li S."/>
        </authorList>
    </citation>
    <scope>NUCLEOTIDE SEQUENCE [LARGE SCALE GENOMIC DNA]</scope>
    <source>
        <strain evidence="2">cv. 9930</strain>
    </source>
</reference>
<reference evidence="1 2" key="4">
    <citation type="journal article" date="2011" name="BMC Genomics">
        <title>RNA-Seq improves annotation of protein-coding genes in the cucumber genome.</title>
        <authorList>
            <person name="Li Z."/>
            <person name="Zhang Z."/>
            <person name="Yan P."/>
            <person name="Huang S."/>
            <person name="Fei Z."/>
            <person name="Lin K."/>
        </authorList>
    </citation>
    <scope>NUCLEOTIDE SEQUENCE [LARGE SCALE GENOMIC DNA]</scope>
    <source>
        <strain evidence="2">cv. 9930</strain>
    </source>
</reference>
<dbReference type="EMBL" id="CM002928">
    <property type="protein sequence ID" value="KGN44291.1"/>
    <property type="molecule type" value="Genomic_DNA"/>
</dbReference>
<dbReference type="AlphaFoldDB" id="A0A0A0K914"/>
<dbReference type="Proteomes" id="UP000029981">
    <property type="component" value="Chromosome 7"/>
</dbReference>
<name>A0A0A0K914_CUCSA</name>
<proteinExistence type="predicted"/>
<evidence type="ECO:0000313" key="1">
    <source>
        <dbReference type="EMBL" id="KGN44291.1"/>
    </source>
</evidence>
<organism evidence="1 2">
    <name type="scientific">Cucumis sativus</name>
    <name type="common">Cucumber</name>
    <dbReference type="NCBI Taxonomy" id="3659"/>
    <lineage>
        <taxon>Eukaryota</taxon>
        <taxon>Viridiplantae</taxon>
        <taxon>Streptophyta</taxon>
        <taxon>Embryophyta</taxon>
        <taxon>Tracheophyta</taxon>
        <taxon>Spermatophyta</taxon>
        <taxon>Magnoliopsida</taxon>
        <taxon>eudicotyledons</taxon>
        <taxon>Gunneridae</taxon>
        <taxon>Pentapetalae</taxon>
        <taxon>rosids</taxon>
        <taxon>fabids</taxon>
        <taxon>Cucurbitales</taxon>
        <taxon>Cucurbitaceae</taxon>
        <taxon>Benincaseae</taxon>
        <taxon>Cucumis</taxon>
    </lineage>
</organism>
<dbReference type="Gramene" id="KGN44291">
    <property type="protein sequence ID" value="KGN44291"/>
    <property type="gene ID" value="Csa_7G239040"/>
</dbReference>
<evidence type="ECO:0000313" key="2">
    <source>
        <dbReference type="Proteomes" id="UP000029981"/>
    </source>
</evidence>
<protein>
    <submittedName>
        <fullName evidence="1">Uncharacterized protein</fullName>
    </submittedName>
</protein>